<dbReference type="RefSeq" id="WP_311671076.1">
    <property type="nucleotide sequence ID" value="NZ_JAVREO010000193.1"/>
</dbReference>
<proteinExistence type="predicted"/>
<comment type="caution">
    <text evidence="1">The sequence shown here is derived from an EMBL/GenBank/DDBJ whole genome shotgun (WGS) entry which is preliminary data.</text>
</comment>
<accession>A0ABU2K1B1</accession>
<dbReference type="EMBL" id="JAVREO010000193">
    <property type="protein sequence ID" value="MDT0271053.1"/>
    <property type="molecule type" value="Genomic_DNA"/>
</dbReference>
<keyword evidence="2" id="KW-1185">Reference proteome</keyword>
<reference evidence="2" key="1">
    <citation type="submission" date="2023-07" db="EMBL/GenBank/DDBJ databases">
        <title>30 novel species of actinomycetes from the DSMZ collection.</title>
        <authorList>
            <person name="Nouioui I."/>
        </authorList>
    </citation>
    <scope>NUCLEOTIDE SEQUENCE [LARGE SCALE GENOMIC DNA]</scope>
    <source>
        <strain evidence="2">DSM 44915</strain>
    </source>
</reference>
<feature type="non-terminal residue" evidence="1">
    <location>
        <position position="1"/>
    </location>
</feature>
<protein>
    <submittedName>
        <fullName evidence="1">Uncharacterized protein</fullName>
    </submittedName>
</protein>
<organism evidence="1 2">
    <name type="scientific">Streptomyces chisholmiae</name>
    <dbReference type="NCBI Taxonomy" id="3075540"/>
    <lineage>
        <taxon>Bacteria</taxon>
        <taxon>Bacillati</taxon>
        <taxon>Actinomycetota</taxon>
        <taxon>Actinomycetes</taxon>
        <taxon>Kitasatosporales</taxon>
        <taxon>Streptomycetaceae</taxon>
        <taxon>Streptomyces</taxon>
    </lineage>
</organism>
<sequence>SETMVAPVSGSIDAAGVTMSQGDVRVEEADVDHPAVVAGPDGAQVVLIFADRRELRSALDDGRMSGALGAALSPVLEDLQRQLLLADSAS</sequence>
<name>A0ABU2K1B1_9ACTN</name>
<evidence type="ECO:0000313" key="2">
    <source>
        <dbReference type="Proteomes" id="UP001183410"/>
    </source>
</evidence>
<gene>
    <name evidence="1" type="ORF">RM844_32770</name>
</gene>
<evidence type="ECO:0000313" key="1">
    <source>
        <dbReference type="EMBL" id="MDT0271053.1"/>
    </source>
</evidence>
<dbReference type="Proteomes" id="UP001183410">
    <property type="component" value="Unassembled WGS sequence"/>
</dbReference>